<dbReference type="InterPro" id="IPR037171">
    <property type="entry name" value="NagB/RpiA_transferase-like"/>
</dbReference>
<evidence type="ECO:0000256" key="6">
    <source>
        <dbReference type="ARBA" id="ARBA00020337"/>
    </source>
</evidence>
<dbReference type="InterPro" id="IPR039104">
    <property type="entry name" value="6PGL"/>
</dbReference>
<sequence>MSTEPRVEVHDDPRVLATAVAGELLGRLADAQRAGRVPQVVLTGGTIAGHVHEAVAQLAPASEVDWSRVVLWWGDERFVAPDSEERNAGAARRAFVDAVGVPEEQVHEMPSTADADDVEAAAEAYAATFAAHGADELEVVMLGMGPDGHVASLFPGQAALAVEDRDVVAVPDSPKPPPQRVSLTFPALRRARAVWFLVSGEAKAGAVAQALGDAAVEQIPAVGVSGREETTWFIDREAASAV</sequence>
<dbReference type="PANTHER" id="PTHR11054">
    <property type="entry name" value="6-PHOSPHOGLUCONOLACTONASE"/>
    <property type="match status" value="1"/>
</dbReference>
<dbReference type="GO" id="GO:0017057">
    <property type="term" value="F:6-phosphogluconolactonase activity"/>
    <property type="evidence" value="ECO:0007669"/>
    <property type="project" value="UniProtKB-EC"/>
</dbReference>
<dbReference type="EMBL" id="JBEGDP010000002">
    <property type="protein sequence ID" value="MEQ7846331.1"/>
    <property type="molecule type" value="Genomic_DNA"/>
</dbReference>
<dbReference type="Gene3D" id="3.40.50.1360">
    <property type="match status" value="1"/>
</dbReference>
<keyword evidence="7 9" id="KW-0378">Hydrolase</keyword>
<dbReference type="Pfam" id="PF01182">
    <property type="entry name" value="Glucosamine_iso"/>
    <property type="match status" value="1"/>
</dbReference>
<evidence type="ECO:0000313" key="10">
    <source>
        <dbReference type="Proteomes" id="UP001482520"/>
    </source>
</evidence>
<evidence type="ECO:0000256" key="4">
    <source>
        <dbReference type="ARBA" id="ARBA00010662"/>
    </source>
</evidence>
<evidence type="ECO:0000256" key="1">
    <source>
        <dbReference type="ARBA" id="ARBA00000832"/>
    </source>
</evidence>
<evidence type="ECO:0000256" key="7">
    <source>
        <dbReference type="RuleBase" id="RU365095"/>
    </source>
</evidence>
<dbReference type="PANTHER" id="PTHR11054:SF0">
    <property type="entry name" value="6-PHOSPHOGLUCONOLACTONASE"/>
    <property type="match status" value="1"/>
</dbReference>
<dbReference type="NCBIfam" id="TIGR01198">
    <property type="entry name" value="pgl"/>
    <property type="match status" value="1"/>
</dbReference>
<dbReference type="CDD" id="cd01400">
    <property type="entry name" value="6PGL"/>
    <property type="match status" value="1"/>
</dbReference>
<evidence type="ECO:0000256" key="2">
    <source>
        <dbReference type="ARBA" id="ARBA00002681"/>
    </source>
</evidence>
<feature type="domain" description="Glucosamine/galactosamine-6-phosphate isomerase" evidence="8">
    <location>
        <begin position="12"/>
        <end position="232"/>
    </location>
</feature>
<evidence type="ECO:0000313" key="9">
    <source>
        <dbReference type="EMBL" id="MEQ7846331.1"/>
    </source>
</evidence>
<proteinExistence type="inferred from homology"/>
<evidence type="ECO:0000259" key="8">
    <source>
        <dbReference type="Pfam" id="PF01182"/>
    </source>
</evidence>
<dbReference type="EC" id="3.1.1.31" evidence="5 7"/>
<accession>A0ABV1NUZ6</accession>
<protein>
    <recommendedName>
        <fullName evidence="6 7">6-phosphogluconolactonase</fullName>
        <shortName evidence="7">6PGL</shortName>
        <ecNumber evidence="5 7">3.1.1.31</ecNumber>
    </recommendedName>
</protein>
<comment type="caution">
    <text evidence="9">The sequence shown here is derived from an EMBL/GenBank/DDBJ whole genome shotgun (WGS) entry which is preliminary data.</text>
</comment>
<dbReference type="RefSeq" id="WP_349803795.1">
    <property type="nucleotide sequence ID" value="NZ_JBEGDP010000002.1"/>
</dbReference>
<comment type="catalytic activity">
    <reaction evidence="1 7">
        <text>6-phospho-D-glucono-1,5-lactone + H2O = 6-phospho-D-gluconate + H(+)</text>
        <dbReference type="Rhea" id="RHEA:12556"/>
        <dbReference type="ChEBI" id="CHEBI:15377"/>
        <dbReference type="ChEBI" id="CHEBI:15378"/>
        <dbReference type="ChEBI" id="CHEBI:57955"/>
        <dbReference type="ChEBI" id="CHEBI:58759"/>
        <dbReference type="EC" id="3.1.1.31"/>
    </reaction>
</comment>
<dbReference type="Proteomes" id="UP001482520">
    <property type="component" value="Unassembled WGS sequence"/>
</dbReference>
<dbReference type="InterPro" id="IPR006148">
    <property type="entry name" value="Glc/Gal-6P_isomerase"/>
</dbReference>
<comment type="similarity">
    <text evidence="4 7">Belongs to the glucosamine/galactosamine-6-phosphate isomerase family. 6-phosphogluconolactonase subfamily.</text>
</comment>
<organism evidence="9 10">
    <name type="scientific">Nocardioides kribbensis</name>
    <dbReference type="NCBI Taxonomy" id="305517"/>
    <lineage>
        <taxon>Bacteria</taxon>
        <taxon>Bacillati</taxon>
        <taxon>Actinomycetota</taxon>
        <taxon>Actinomycetes</taxon>
        <taxon>Propionibacteriales</taxon>
        <taxon>Nocardioidaceae</taxon>
        <taxon>Nocardioides</taxon>
    </lineage>
</organism>
<reference evidence="9 10" key="1">
    <citation type="submission" date="2024-02" db="EMBL/GenBank/DDBJ databases">
        <title>Full genome sequence of Nocardioides kribbensis.</title>
        <authorList>
            <person name="Poletto B.L."/>
            <person name="Silva G."/>
            <person name="Galante D."/>
            <person name="Campos K.R."/>
            <person name="Santos M.B.N."/>
            <person name="Sacchi C.T."/>
        </authorList>
    </citation>
    <scope>NUCLEOTIDE SEQUENCE [LARGE SCALE GENOMIC DNA]</scope>
    <source>
        <strain evidence="9 10">O4R</strain>
    </source>
</reference>
<comment type="pathway">
    <text evidence="3 7">Carbohydrate degradation; pentose phosphate pathway; D-ribulose 5-phosphate from D-glucose 6-phosphate (oxidative stage): step 2/3.</text>
</comment>
<comment type="function">
    <text evidence="2 7">Hydrolysis of 6-phosphogluconolactone to 6-phosphogluconate.</text>
</comment>
<dbReference type="SUPFAM" id="SSF100950">
    <property type="entry name" value="NagB/RpiA/CoA transferase-like"/>
    <property type="match status" value="1"/>
</dbReference>
<evidence type="ECO:0000256" key="3">
    <source>
        <dbReference type="ARBA" id="ARBA00004961"/>
    </source>
</evidence>
<gene>
    <name evidence="7 9" type="primary">pgl</name>
    <name evidence="9" type="ORF">V6R90_03505</name>
</gene>
<evidence type="ECO:0000256" key="5">
    <source>
        <dbReference type="ARBA" id="ARBA00013198"/>
    </source>
</evidence>
<dbReference type="InterPro" id="IPR005900">
    <property type="entry name" value="6-phosphogluconolactonase_DevB"/>
</dbReference>
<name>A0ABV1NUZ6_9ACTN</name>
<keyword evidence="10" id="KW-1185">Reference proteome</keyword>